<feature type="domain" description="Cyclic nucleotide-binding" evidence="1">
    <location>
        <begin position="13"/>
        <end position="131"/>
    </location>
</feature>
<reference evidence="2 3" key="1">
    <citation type="journal article" date="2022" name="Int. J. Syst. Evol. Microbiol.">
        <title>Flavobacterium ammonificans sp. nov. and Flavobacterium ammoniigenes sp. nov., ammonifying bacteria isolated from surface river water.</title>
        <authorList>
            <person name="Watanabe K."/>
            <person name="Kitamura T."/>
            <person name="Ogata Y."/>
            <person name="Shindo C."/>
            <person name="Suda W."/>
        </authorList>
    </citation>
    <scope>NUCLEOTIDE SEQUENCE [LARGE SCALE GENOMIC DNA]</scope>
    <source>
        <strain evidence="2 3">GENT11</strain>
    </source>
</reference>
<dbReference type="InterPro" id="IPR036388">
    <property type="entry name" value="WH-like_DNA-bd_sf"/>
</dbReference>
<proteinExistence type="predicted"/>
<name>A0ABM7UWT4_9FLAO</name>
<keyword evidence="3" id="KW-1185">Reference proteome</keyword>
<evidence type="ECO:0000313" key="3">
    <source>
        <dbReference type="Proteomes" id="UP001319865"/>
    </source>
</evidence>
<accession>A0ABM7UWT4</accession>
<dbReference type="InterPro" id="IPR050397">
    <property type="entry name" value="Env_Response_Regulators"/>
</dbReference>
<organism evidence="2 3">
    <name type="scientific">Flavobacterium ammonificans</name>
    <dbReference type="NCBI Taxonomy" id="1751056"/>
    <lineage>
        <taxon>Bacteria</taxon>
        <taxon>Pseudomonadati</taxon>
        <taxon>Bacteroidota</taxon>
        <taxon>Flavobacteriia</taxon>
        <taxon>Flavobacteriales</taxon>
        <taxon>Flavobacteriaceae</taxon>
        <taxon>Flavobacterium</taxon>
    </lineage>
</organism>
<dbReference type="RefSeq" id="WP_229330218.1">
    <property type="nucleotide sequence ID" value="NZ_AP025183.1"/>
</dbReference>
<gene>
    <name evidence="2" type="ORF">GENT11_00960</name>
</gene>
<dbReference type="SUPFAM" id="SSF51206">
    <property type="entry name" value="cAMP-binding domain-like"/>
    <property type="match status" value="1"/>
</dbReference>
<dbReference type="Gene3D" id="1.10.10.10">
    <property type="entry name" value="Winged helix-like DNA-binding domain superfamily/Winged helix DNA-binding domain"/>
    <property type="match status" value="1"/>
</dbReference>
<dbReference type="InterPro" id="IPR014710">
    <property type="entry name" value="RmlC-like_jellyroll"/>
</dbReference>
<evidence type="ECO:0000259" key="1">
    <source>
        <dbReference type="PROSITE" id="PS50042"/>
    </source>
</evidence>
<dbReference type="EMBL" id="AP025183">
    <property type="protein sequence ID" value="BDB51784.1"/>
    <property type="molecule type" value="Genomic_DNA"/>
</dbReference>
<dbReference type="Pfam" id="PF00027">
    <property type="entry name" value="cNMP_binding"/>
    <property type="match status" value="1"/>
</dbReference>
<dbReference type="Gene3D" id="2.60.120.10">
    <property type="entry name" value="Jelly Rolls"/>
    <property type="match status" value="1"/>
</dbReference>
<dbReference type="PANTHER" id="PTHR24567">
    <property type="entry name" value="CRP FAMILY TRANSCRIPTIONAL REGULATORY PROTEIN"/>
    <property type="match status" value="1"/>
</dbReference>
<protein>
    <submittedName>
        <fullName evidence="2">Crp/Fnr family transcriptional regulator</fullName>
    </submittedName>
</protein>
<dbReference type="PROSITE" id="PS50042">
    <property type="entry name" value="CNMP_BINDING_3"/>
    <property type="match status" value="1"/>
</dbReference>
<sequence>MRDLLTASYGFVFEDSLINEIIAVATLVEFKEGDILIDFGDYIKKMPLLIEGAIKILREDFDEGEMLLYFIEKGDTCAMTMACCIGEAKSEIRAVAETEGKIIMIPVTKMEEWLGKYKSWRNYVFNNYNNRLKEMLNAIDSLAFMNMEERLLNYLFEKCKINHSREIFSTHKEIAYDLHSSREVISRLLKALEIKGRIKLNRASVEVLV</sequence>
<dbReference type="Proteomes" id="UP001319865">
    <property type="component" value="Chromosome"/>
</dbReference>
<dbReference type="InterPro" id="IPR036390">
    <property type="entry name" value="WH_DNA-bd_sf"/>
</dbReference>
<dbReference type="SUPFAM" id="SSF46785">
    <property type="entry name" value="Winged helix' DNA-binding domain"/>
    <property type="match status" value="1"/>
</dbReference>
<evidence type="ECO:0000313" key="2">
    <source>
        <dbReference type="EMBL" id="BDB51784.1"/>
    </source>
</evidence>
<dbReference type="PANTHER" id="PTHR24567:SF26">
    <property type="entry name" value="REGULATORY PROTEIN YEIL"/>
    <property type="match status" value="1"/>
</dbReference>
<reference evidence="2 3" key="2">
    <citation type="journal article" date="2022" name="Microorganisms">
        <title>Complete Genome Sequences of Two Flavobacterium ammonificans Strains and a Flavobacterium ammoniigenes Strain of Ammonifying Bacterioplankton Isolated from Surface River Water.</title>
        <authorList>
            <person name="Suda W."/>
            <person name="Ogata Y."/>
            <person name="Shindo C."/>
            <person name="Watanabe K."/>
        </authorList>
    </citation>
    <scope>NUCLEOTIDE SEQUENCE [LARGE SCALE GENOMIC DNA]</scope>
    <source>
        <strain evidence="2 3">GENT11</strain>
    </source>
</reference>
<dbReference type="CDD" id="cd00038">
    <property type="entry name" value="CAP_ED"/>
    <property type="match status" value="1"/>
</dbReference>
<dbReference type="InterPro" id="IPR018490">
    <property type="entry name" value="cNMP-bd_dom_sf"/>
</dbReference>
<dbReference type="InterPro" id="IPR000595">
    <property type="entry name" value="cNMP-bd_dom"/>
</dbReference>